<dbReference type="InterPro" id="IPR036259">
    <property type="entry name" value="MFS_trans_sf"/>
</dbReference>
<dbReference type="AlphaFoldDB" id="A0A0F3RFK5"/>
<dbReference type="PATRIC" id="fig|1268837.3.peg.717"/>
<evidence type="ECO:0000256" key="1">
    <source>
        <dbReference type="SAM" id="Phobius"/>
    </source>
</evidence>
<reference evidence="2 3" key="1">
    <citation type="submission" date="2015-01" db="EMBL/GenBank/DDBJ databases">
        <title>Genome Sequencing of Rickettsiales /home/snadendla/prok_pipe/test/illegal_ec_num.txt.</title>
        <authorList>
            <person name="Daugherty S.C."/>
            <person name="Su Q."/>
            <person name="Abolude K."/>
            <person name="Beier-Sexton M."/>
            <person name="Carlyon J.A."/>
            <person name="Carter R."/>
            <person name="Day N.P."/>
            <person name="Dumler S.J."/>
            <person name="Dyachenko V."/>
            <person name="Godinez A."/>
            <person name="Kurtti T.J."/>
            <person name="Lichay M."/>
            <person name="Mullins K.E."/>
            <person name="Ott S."/>
            <person name="Pappas-Brown V."/>
            <person name="Paris D.H."/>
            <person name="Patel P."/>
            <person name="Richards A.L."/>
            <person name="Sadzewicz L."/>
            <person name="Sears K."/>
            <person name="Seidman D."/>
            <person name="Sengamalay N."/>
            <person name="Stenos J."/>
            <person name="Tallon L.J."/>
            <person name="Vincent G."/>
            <person name="Fraser C.M."/>
            <person name="Munderloh U."/>
            <person name="Dunning-Hotopp J.C."/>
        </authorList>
    </citation>
    <scope>NUCLEOTIDE SEQUENCE [LARGE SCALE GENOMIC DNA]</scope>
    <source>
        <strain evidence="2 3">T170-B</strain>
    </source>
</reference>
<evidence type="ECO:0000313" key="2">
    <source>
        <dbReference type="EMBL" id="KJW04907.1"/>
    </source>
</evidence>
<accession>A0A0F3RFK5</accession>
<dbReference type="Proteomes" id="UP000033736">
    <property type="component" value="Unassembled WGS sequence"/>
</dbReference>
<name>A0A0F3RFK5_9RICK</name>
<protein>
    <submittedName>
        <fullName evidence="2">Putative membrane protein</fullName>
    </submittedName>
</protein>
<keyword evidence="1" id="KW-1133">Transmembrane helix</keyword>
<sequence length="119" mass="13675">MAHIFYYTYITCGEVLKNAFGYSAAQVIHHNFIISMFHLASMSLICFLSYKIDPLKILRVKLALLFIFILFAPYLLKSTTTPFPLLLIQIGLIICSFDTVPAVSIFFKHFPVFKRFTVV</sequence>
<feature type="transmembrane region" description="Helical" evidence="1">
    <location>
        <begin position="32"/>
        <end position="50"/>
    </location>
</feature>
<organism evidence="2 3">
    <name type="scientific">Rickettsia argasii T170-B</name>
    <dbReference type="NCBI Taxonomy" id="1268837"/>
    <lineage>
        <taxon>Bacteria</taxon>
        <taxon>Pseudomonadati</taxon>
        <taxon>Pseudomonadota</taxon>
        <taxon>Alphaproteobacteria</taxon>
        <taxon>Rickettsiales</taxon>
        <taxon>Rickettsiaceae</taxon>
        <taxon>Rickettsieae</taxon>
        <taxon>Rickettsia</taxon>
        <taxon>spotted fever group</taxon>
    </lineage>
</organism>
<feature type="transmembrane region" description="Helical" evidence="1">
    <location>
        <begin position="57"/>
        <end position="76"/>
    </location>
</feature>
<keyword evidence="1" id="KW-0812">Transmembrane</keyword>
<keyword evidence="1" id="KW-0472">Membrane</keyword>
<evidence type="ECO:0000313" key="3">
    <source>
        <dbReference type="Proteomes" id="UP000033736"/>
    </source>
</evidence>
<gene>
    <name evidence="2" type="ORF">RAT170B_0602</name>
</gene>
<dbReference type="EMBL" id="LAOQ01000002">
    <property type="protein sequence ID" value="KJW04907.1"/>
    <property type="molecule type" value="Genomic_DNA"/>
</dbReference>
<feature type="transmembrane region" description="Helical" evidence="1">
    <location>
        <begin position="82"/>
        <end position="107"/>
    </location>
</feature>
<keyword evidence="3" id="KW-1185">Reference proteome</keyword>
<comment type="caution">
    <text evidence="2">The sequence shown here is derived from an EMBL/GenBank/DDBJ whole genome shotgun (WGS) entry which is preliminary data.</text>
</comment>
<proteinExistence type="predicted"/>
<dbReference type="SUPFAM" id="SSF103473">
    <property type="entry name" value="MFS general substrate transporter"/>
    <property type="match status" value="1"/>
</dbReference>